<keyword evidence="8" id="KW-1185">Reference proteome</keyword>
<evidence type="ECO:0000256" key="6">
    <source>
        <dbReference type="PROSITE-ProRule" id="PRU00042"/>
    </source>
</evidence>
<gene>
    <name evidence="9" type="primary">LOC111021988</name>
</gene>
<evidence type="ECO:0000313" key="8">
    <source>
        <dbReference type="Proteomes" id="UP000504603"/>
    </source>
</evidence>
<evidence type="ECO:0000256" key="4">
    <source>
        <dbReference type="ARBA" id="ARBA00022833"/>
    </source>
</evidence>
<dbReference type="InterPro" id="IPR044246">
    <property type="entry name" value="ZFP3-like"/>
</dbReference>
<dbReference type="GO" id="GO:0009788">
    <property type="term" value="P:negative regulation of abscisic acid-activated signaling pathway"/>
    <property type="evidence" value="ECO:0007669"/>
    <property type="project" value="InterPro"/>
</dbReference>
<evidence type="ECO:0000256" key="5">
    <source>
        <dbReference type="ARBA" id="ARBA00023242"/>
    </source>
</evidence>
<evidence type="ECO:0000256" key="3">
    <source>
        <dbReference type="ARBA" id="ARBA00022771"/>
    </source>
</evidence>
<sequence>MSVPAKSEPCPETTSISLSTDELPWLRQVSKDISTEVSLDLRLSNEDLVGSLMPEELNLIDSFDAICLPGTSSQGKEVAKPRVLSCNYCQRKFFSSQALGGHQNAHSRQRKLAKIGRKLDHVSSEYKFSSVSSISLHGFNRSLGIQAHTMIQKPCASHAPIFGSFHPSELDVWDRQHLYTKLAAGRPSPESFLSGDSSVPSSSRGAARFDGGWMLSPTSGSLFNPKHKHDELHELDCLDLSLRL</sequence>
<evidence type="ECO:0000256" key="2">
    <source>
        <dbReference type="ARBA" id="ARBA00022723"/>
    </source>
</evidence>
<organism evidence="8 9">
    <name type="scientific">Momordica charantia</name>
    <name type="common">Bitter gourd</name>
    <name type="synonym">Balsam pear</name>
    <dbReference type="NCBI Taxonomy" id="3673"/>
    <lineage>
        <taxon>Eukaryota</taxon>
        <taxon>Viridiplantae</taxon>
        <taxon>Streptophyta</taxon>
        <taxon>Embryophyta</taxon>
        <taxon>Tracheophyta</taxon>
        <taxon>Spermatophyta</taxon>
        <taxon>Magnoliopsida</taxon>
        <taxon>eudicotyledons</taxon>
        <taxon>Gunneridae</taxon>
        <taxon>Pentapetalae</taxon>
        <taxon>rosids</taxon>
        <taxon>fabids</taxon>
        <taxon>Cucurbitales</taxon>
        <taxon>Cucurbitaceae</taxon>
        <taxon>Momordiceae</taxon>
        <taxon>Momordica</taxon>
    </lineage>
</organism>
<dbReference type="PROSITE" id="PS00028">
    <property type="entry name" value="ZINC_FINGER_C2H2_1"/>
    <property type="match status" value="1"/>
</dbReference>
<dbReference type="GO" id="GO:0005634">
    <property type="term" value="C:nucleus"/>
    <property type="evidence" value="ECO:0007669"/>
    <property type="project" value="UniProtKB-SubCell"/>
</dbReference>
<evidence type="ECO:0000313" key="9">
    <source>
        <dbReference type="RefSeq" id="XP_022154830.1"/>
    </source>
</evidence>
<reference evidence="9" key="1">
    <citation type="submission" date="2025-08" db="UniProtKB">
        <authorList>
            <consortium name="RefSeq"/>
        </authorList>
    </citation>
    <scope>IDENTIFICATION</scope>
    <source>
        <strain evidence="9">OHB3-1</strain>
    </source>
</reference>
<dbReference type="GeneID" id="111021988"/>
<dbReference type="PANTHER" id="PTHR47287:SF15">
    <property type="entry name" value="ZINC FINGER PROTEIN 3-LIKE"/>
    <property type="match status" value="1"/>
</dbReference>
<keyword evidence="2" id="KW-0479">Metal-binding</keyword>
<dbReference type="GO" id="GO:0008270">
    <property type="term" value="F:zinc ion binding"/>
    <property type="evidence" value="ECO:0007669"/>
    <property type="project" value="UniProtKB-KW"/>
</dbReference>
<keyword evidence="4" id="KW-0862">Zinc</keyword>
<name>A0A6J1DKR7_MOMCH</name>
<dbReference type="InterPro" id="IPR013087">
    <property type="entry name" value="Znf_C2H2_type"/>
</dbReference>
<keyword evidence="3 6" id="KW-0863">Zinc-finger</keyword>
<comment type="subcellular location">
    <subcellularLocation>
        <location evidence="1">Nucleus</location>
    </subcellularLocation>
</comment>
<dbReference type="PANTHER" id="PTHR47287">
    <property type="entry name" value="C2H2 AND C2HC ZINC FINGERS SUPERFAMILY PROTEIN"/>
    <property type="match status" value="1"/>
</dbReference>
<dbReference type="AlphaFoldDB" id="A0A6J1DKR7"/>
<dbReference type="InterPro" id="IPR036236">
    <property type="entry name" value="Znf_C2H2_sf"/>
</dbReference>
<feature type="domain" description="C2H2-type" evidence="7">
    <location>
        <begin position="84"/>
        <end position="111"/>
    </location>
</feature>
<accession>A0A6J1DKR7</accession>
<evidence type="ECO:0000259" key="7">
    <source>
        <dbReference type="PROSITE" id="PS50157"/>
    </source>
</evidence>
<dbReference type="SUPFAM" id="SSF57667">
    <property type="entry name" value="beta-beta-alpha zinc fingers"/>
    <property type="match status" value="1"/>
</dbReference>
<proteinExistence type="predicted"/>
<dbReference type="OrthoDB" id="1589618at2759"/>
<evidence type="ECO:0000256" key="1">
    <source>
        <dbReference type="ARBA" id="ARBA00004123"/>
    </source>
</evidence>
<dbReference type="Proteomes" id="UP000504603">
    <property type="component" value="Unplaced"/>
</dbReference>
<dbReference type="RefSeq" id="XP_022154830.1">
    <property type="nucleotide sequence ID" value="XM_022299138.1"/>
</dbReference>
<dbReference type="KEGG" id="mcha:111021988"/>
<keyword evidence="5" id="KW-0539">Nucleus</keyword>
<protein>
    <submittedName>
        <fullName evidence="9">Zinc finger protein 1-like</fullName>
    </submittedName>
</protein>
<dbReference type="PROSITE" id="PS50157">
    <property type="entry name" value="ZINC_FINGER_C2H2_2"/>
    <property type="match status" value="1"/>
</dbReference>